<dbReference type="RefSeq" id="WP_163952616.1">
    <property type="nucleotide sequence ID" value="NZ_JAAIKC010000013.1"/>
</dbReference>
<dbReference type="InterPro" id="IPR013783">
    <property type="entry name" value="Ig-like_fold"/>
</dbReference>
<dbReference type="Gene3D" id="2.60.40.10">
    <property type="entry name" value="Immunoglobulins"/>
    <property type="match status" value="2"/>
</dbReference>
<name>A0A6G4A573_9BACL</name>
<organism evidence="6">
    <name type="scientific">Paenibacillus sp. SYP-B3998</name>
    <dbReference type="NCBI Taxonomy" id="2678564"/>
    <lineage>
        <taxon>Bacteria</taxon>
        <taxon>Bacillati</taxon>
        <taxon>Bacillota</taxon>
        <taxon>Bacilli</taxon>
        <taxon>Bacillales</taxon>
        <taxon>Paenibacillaceae</taxon>
        <taxon>Paenibacillus</taxon>
    </lineage>
</organism>
<dbReference type="InterPro" id="IPR036514">
    <property type="entry name" value="SGNH_hydro_sf"/>
</dbReference>
<accession>A0A6G4A573</accession>
<dbReference type="SMART" id="SM00237">
    <property type="entry name" value="Calx_beta"/>
    <property type="match status" value="1"/>
</dbReference>
<dbReference type="PROSITE" id="PS50853">
    <property type="entry name" value="FN3"/>
    <property type="match status" value="1"/>
</dbReference>
<dbReference type="AlphaFoldDB" id="A0A6G4A573"/>
<dbReference type="GO" id="GO:0016020">
    <property type="term" value="C:membrane"/>
    <property type="evidence" value="ECO:0007669"/>
    <property type="project" value="InterPro"/>
</dbReference>
<reference evidence="6" key="1">
    <citation type="submission" date="2020-02" db="EMBL/GenBank/DDBJ databases">
        <authorList>
            <person name="Shen X.-R."/>
            <person name="Zhang Y.-X."/>
        </authorList>
    </citation>
    <scope>NUCLEOTIDE SEQUENCE</scope>
    <source>
        <strain evidence="6">SYP-B3998</strain>
    </source>
</reference>
<dbReference type="Pfam" id="PF03160">
    <property type="entry name" value="Calx-beta"/>
    <property type="match status" value="1"/>
</dbReference>
<dbReference type="Gene3D" id="3.40.50.1110">
    <property type="entry name" value="SGNH hydrolase"/>
    <property type="match status" value="1"/>
</dbReference>
<keyword evidence="1" id="KW-0732">Signal</keyword>
<dbReference type="GO" id="GO:0007154">
    <property type="term" value="P:cell communication"/>
    <property type="evidence" value="ECO:0007669"/>
    <property type="project" value="InterPro"/>
</dbReference>
<evidence type="ECO:0000256" key="2">
    <source>
        <dbReference type="ARBA" id="ARBA00022737"/>
    </source>
</evidence>
<dbReference type="InterPro" id="IPR036116">
    <property type="entry name" value="FN3_sf"/>
</dbReference>
<keyword evidence="4" id="KW-0406">Ion transport</keyword>
<protein>
    <recommendedName>
        <fullName evidence="5">Fibronectin type-III domain-containing protein</fullName>
    </recommendedName>
</protein>
<gene>
    <name evidence="6" type="ORF">GK047_24260</name>
</gene>
<keyword evidence="3" id="KW-0106">Calcium</keyword>
<keyword evidence="4" id="KW-0813">Transport</keyword>
<dbReference type="Pfam" id="PF13472">
    <property type="entry name" value="Lipase_GDSL_2"/>
    <property type="match status" value="1"/>
</dbReference>
<evidence type="ECO:0000256" key="3">
    <source>
        <dbReference type="ARBA" id="ARBA00022837"/>
    </source>
</evidence>
<evidence type="ECO:0000259" key="5">
    <source>
        <dbReference type="PROSITE" id="PS50853"/>
    </source>
</evidence>
<evidence type="ECO:0000313" key="6">
    <source>
        <dbReference type="EMBL" id="NEW09094.1"/>
    </source>
</evidence>
<dbReference type="SUPFAM" id="SSF141072">
    <property type="entry name" value="CalX-like"/>
    <property type="match status" value="1"/>
</dbReference>
<dbReference type="InterPro" id="IPR003644">
    <property type="entry name" value="Calx_beta"/>
</dbReference>
<dbReference type="SUPFAM" id="SSF49265">
    <property type="entry name" value="Fibronectin type III"/>
    <property type="match status" value="1"/>
</dbReference>
<keyword evidence="2" id="KW-0677">Repeat</keyword>
<dbReference type="CDD" id="cd00063">
    <property type="entry name" value="FN3"/>
    <property type="match status" value="1"/>
</dbReference>
<dbReference type="InterPro" id="IPR013830">
    <property type="entry name" value="SGNH_hydro"/>
</dbReference>
<evidence type="ECO:0000256" key="4">
    <source>
        <dbReference type="ARBA" id="ARBA00023065"/>
    </source>
</evidence>
<dbReference type="InterPro" id="IPR038081">
    <property type="entry name" value="CalX-like_sf"/>
</dbReference>
<dbReference type="SUPFAM" id="SSF52266">
    <property type="entry name" value="SGNH hydrolase"/>
    <property type="match status" value="1"/>
</dbReference>
<dbReference type="InterPro" id="IPR003961">
    <property type="entry name" value="FN3_dom"/>
</dbReference>
<dbReference type="Gene3D" id="2.60.40.2030">
    <property type="match status" value="1"/>
</dbReference>
<dbReference type="PANTHER" id="PTHR11878">
    <property type="entry name" value="SODIUM/CALCIUM EXCHANGER"/>
    <property type="match status" value="1"/>
</dbReference>
<sequence>MKISYSNWLYAMILSVLVLVSLPVGSSAQDGGIRIEKQAPGIVGNVGSKFEVRVLVYYNYPITKVTAQLDTVSIDLVRVNSSQTWKVQMDIASLGKGKKNGFITAKDIQGNIASIPFQVNYDDPPTIDVQQPDIFSITTRDVHVKMSCMDDDPAGCKKVTVEANDKQILSSVSTIDKVISLAQYEGKRVTLKFTGYDSAGQRVSAVRYVSVGGNNRRLTLVNSFPNARLLDYDSARALLLHENKFEIRDLHSGQVVASIPNRLDITIKEAHLTPKGAMIRTDGIFDEWESREELYEWREDRLDFVLNTDKYAVFDNLIKINGNYALFVKNGILLRNLLTGVDTKISQGSQMFELLQDGTAIYYEDGVYKQYKESAGASLFLPALPGYSLATTDGINTLFKKWLLPDGSPYQKFALLLHNSAGDRELGTVELSTGMTLPFPTEFMVNNGWIAYARIDHSQDTSEEDAGIRQLWVISPDGTERKVTDKFFGLEALSENGDIAFTKGFYESTGEIYVSNNVTGQRDGIVRIPSAAAARPIWKDGQWYGVSGYSQVYSINTAMPDPELLFISPRHLQSLYTDTPTIVAAVKASEVGIDPASIVVKLDDKQVPAQYVSESSSIIVRTRVETKGFHKITIDLADKNGNHMDVLESYFEILMGDSSDNYYVALGDSLAAGVTPTGTIDIGYTDYLSKYLYDKGDLYASNDNFAVPGYTSNQVLADIQNNVRDLGGGIKDHLARARMVTIDAGANDFLQALEANHYQLSSAQAQQLIASVSGNTNQIMTEIKMLNPAAQVYVMGYYDAFHNAPLTDIQKAGLLQILDELNEAVSQVVQQKGGFFVPTKEAIAANYALYLPTTDIHPSLEGYQVIADEFKRFIQPQLLWSGNSALTATDITSSGLKLQWTAAGEETVSYSVYKNGQRLAILSGDVSNYEVAELKSNTAYDFKIEASHDSEHWSKNGPKITAKTVKGPLELDTTAPTISNVEPADGQIITTAAPTLSAQLTDMDSGINTDSIRLKLDGEVLQAQYENSTMTVTASAYGLSNGIHHLEIIVADRAGNTALSTTSFQKKDLEPIGKLQFTTLVTMVGESAGTVTATVYRSGGSRGEITVKYMTLNRSALAGSDYISSSGQLTFSDGEMKKSIQVKIVNDTDKEQLEAFYLGLYAPSEEGALGADTGTTFIIRDDD</sequence>
<dbReference type="Pfam" id="PF00041">
    <property type="entry name" value="fn3"/>
    <property type="match status" value="1"/>
</dbReference>
<dbReference type="GO" id="GO:0030001">
    <property type="term" value="P:metal ion transport"/>
    <property type="evidence" value="ECO:0007669"/>
    <property type="project" value="TreeGrafter"/>
</dbReference>
<evidence type="ECO:0000256" key="1">
    <source>
        <dbReference type="ARBA" id="ARBA00022729"/>
    </source>
</evidence>
<dbReference type="EMBL" id="JAAIKC010000013">
    <property type="protein sequence ID" value="NEW09094.1"/>
    <property type="molecule type" value="Genomic_DNA"/>
</dbReference>
<dbReference type="InterPro" id="IPR051171">
    <property type="entry name" value="CaCA"/>
</dbReference>
<comment type="caution">
    <text evidence="6">The sequence shown here is derived from an EMBL/GenBank/DDBJ whole genome shotgun (WGS) entry which is preliminary data.</text>
</comment>
<feature type="domain" description="Fibronectin type-III" evidence="5">
    <location>
        <begin position="882"/>
        <end position="967"/>
    </location>
</feature>
<dbReference type="PANTHER" id="PTHR11878:SF65">
    <property type="entry name" value="NA_CA-EXCHANGE PROTEIN, ISOFORM G"/>
    <property type="match status" value="1"/>
</dbReference>
<proteinExistence type="predicted"/>